<evidence type="ECO:0000256" key="1">
    <source>
        <dbReference type="SAM" id="MobiDB-lite"/>
    </source>
</evidence>
<evidence type="ECO:0000313" key="2">
    <source>
        <dbReference type="EMBL" id="VEL07757.1"/>
    </source>
</evidence>
<sequence>MLTSQLDLAQSEEARLRRLLVAQEAMDVAALAALLSPQPSMMGTGINFTAHPIASVSDSACDLTRANSIGICKMAKRTSANSISQSFSAGQRSTSFKKPSHLADGLLLTTSESTMICPTNLENNSQCKPSQDIASSHGHVQSDPSLVNSSDFISGLVTATSAAEAAIRVPSASSVARSLANNVSVRDLMSSRSPQARTSISTSVLLPTPTAFAGCLRQGTLTPLKLHQSNRAGELEQDPSMSTGFICRTSPHASDTLDLPTKSNPTLLQIAEKCYSLQEIGSVAFESFCCTCGCHQDQLRQPSVPPGFEKHIQAQQTDLKMEQQHSPQLHKGQRNADSSGCALADGRMELDRNRSVKVDNEEHCTQELAQLNPKMFLDKPGISTGKVKSDACVGSDPPCISNNVGLTPQCGVGVSDSDENTPSDQGLISEAKGESIHLSLVRDRKLPDHLDRGKAKICKKPSCYHTYSRINGTRECLFAGTINNQARSQVIKHKRTFHDRSASDDDDRNYDDKGDGVTEDDAFAVANSCEAVVTVANGIERGVNDPAETSVSFSVQQLFQLLASAITVLTSANGDGLNTMASNRIILPNSSADTVSFKQTQSNGPSNSQPGYSVRSCHESNDQENVDHAQSSESIRSSLTSTDQNLSRLLLAAAAAVAAATVQGDAAQCPSEVKARVPGRGIQMHEKLSAQARMRYVMRL</sequence>
<accession>A0A448WBK1</accession>
<evidence type="ECO:0000313" key="3">
    <source>
        <dbReference type="Proteomes" id="UP000784294"/>
    </source>
</evidence>
<dbReference type="AlphaFoldDB" id="A0A448WBK1"/>
<feature type="region of interest" description="Disordered" evidence="1">
    <location>
        <begin position="494"/>
        <end position="515"/>
    </location>
</feature>
<feature type="compositionally biased region" description="Polar residues" evidence="1">
    <location>
        <begin position="596"/>
        <end position="611"/>
    </location>
</feature>
<dbReference type="EMBL" id="CAAALY010002406">
    <property type="protein sequence ID" value="VEL07757.1"/>
    <property type="molecule type" value="Genomic_DNA"/>
</dbReference>
<reference evidence="2" key="1">
    <citation type="submission" date="2018-11" db="EMBL/GenBank/DDBJ databases">
        <authorList>
            <consortium name="Pathogen Informatics"/>
        </authorList>
    </citation>
    <scope>NUCLEOTIDE SEQUENCE</scope>
</reference>
<name>A0A448WBK1_9PLAT</name>
<keyword evidence="3" id="KW-1185">Reference proteome</keyword>
<protein>
    <submittedName>
        <fullName evidence="2">Uncharacterized protein</fullName>
    </submittedName>
</protein>
<comment type="caution">
    <text evidence="2">The sequence shown here is derived from an EMBL/GenBank/DDBJ whole genome shotgun (WGS) entry which is preliminary data.</text>
</comment>
<dbReference type="Proteomes" id="UP000784294">
    <property type="component" value="Unassembled WGS sequence"/>
</dbReference>
<gene>
    <name evidence="2" type="ORF">PXEA_LOCUS1197</name>
</gene>
<feature type="region of interest" description="Disordered" evidence="1">
    <location>
        <begin position="596"/>
        <end position="638"/>
    </location>
</feature>
<organism evidence="2 3">
    <name type="scientific">Protopolystoma xenopodis</name>
    <dbReference type="NCBI Taxonomy" id="117903"/>
    <lineage>
        <taxon>Eukaryota</taxon>
        <taxon>Metazoa</taxon>
        <taxon>Spiralia</taxon>
        <taxon>Lophotrochozoa</taxon>
        <taxon>Platyhelminthes</taxon>
        <taxon>Monogenea</taxon>
        <taxon>Polyopisthocotylea</taxon>
        <taxon>Polystomatidea</taxon>
        <taxon>Polystomatidae</taxon>
        <taxon>Protopolystoma</taxon>
    </lineage>
</organism>
<feature type="compositionally biased region" description="Basic and acidic residues" evidence="1">
    <location>
        <begin position="616"/>
        <end position="627"/>
    </location>
</feature>
<proteinExistence type="predicted"/>